<feature type="region of interest" description="Disordered" evidence="10">
    <location>
        <begin position="392"/>
        <end position="463"/>
    </location>
</feature>
<dbReference type="SMART" id="SM00320">
    <property type="entry name" value="WD40"/>
    <property type="match status" value="6"/>
</dbReference>
<evidence type="ECO:0000256" key="4">
    <source>
        <dbReference type="ARBA" id="ARBA00022574"/>
    </source>
</evidence>
<feature type="repeat" description="WD" evidence="8">
    <location>
        <begin position="77"/>
        <end position="119"/>
    </location>
</feature>
<feature type="compositionally biased region" description="Polar residues" evidence="10">
    <location>
        <begin position="412"/>
        <end position="422"/>
    </location>
</feature>
<dbReference type="AlphaFoldDB" id="A0AAE0VN85"/>
<feature type="compositionally biased region" description="Basic and acidic residues" evidence="10">
    <location>
        <begin position="491"/>
        <end position="501"/>
    </location>
</feature>
<feature type="compositionally biased region" description="Low complexity" evidence="10">
    <location>
        <begin position="423"/>
        <end position="446"/>
    </location>
</feature>
<dbReference type="PROSITE" id="PS00678">
    <property type="entry name" value="WD_REPEATS_1"/>
    <property type="match status" value="1"/>
</dbReference>
<comment type="function">
    <text evidence="7">F-actin regulator involved in anterograde Golgi to endosome transport: upon ubiquitination via 'Lys-33'-linked ubiquitin chains by the BCR(KLHL20) E3 ubiquitin ligase complex, interacts with EPS15 and localizes to the trans-Golgi network, where it promotes actin polymerization, thereby facilitating post-Golgi trafficking. May play a role in the maintenance of the Golgi apparatus morphology.</text>
</comment>
<evidence type="ECO:0000313" key="12">
    <source>
        <dbReference type="EMBL" id="KAK3584488.1"/>
    </source>
</evidence>
<dbReference type="SMART" id="SM01167">
    <property type="entry name" value="DUF1900"/>
    <property type="match status" value="2"/>
</dbReference>
<dbReference type="PROSITE" id="PS50294">
    <property type="entry name" value="WD_REPEATS_REGION"/>
    <property type="match status" value="2"/>
</dbReference>
<dbReference type="PROSITE" id="PS50082">
    <property type="entry name" value="WD_REPEATS_2"/>
    <property type="match status" value="3"/>
</dbReference>
<organism evidence="12 13">
    <name type="scientific">Potamilus streckersoni</name>
    <dbReference type="NCBI Taxonomy" id="2493646"/>
    <lineage>
        <taxon>Eukaryota</taxon>
        <taxon>Metazoa</taxon>
        <taxon>Spiralia</taxon>
        <taxon>Lophotrochozoa</taxon>
        <taxon>Mollusca</taxon>
        <taxon>Bivalvia</taxon>
        <taxon>Autobranchia</taxon>
        <taxon>Heteroconchia</taxon>
        <taxon>Palaeoheterodonta</taxon>
        <taxon>Unionida</taxon>
        <taxon>Unionoidea</taxon>
        <taxon>Unionidae</taxon>
        <taxon>Ambleminae</taxon>
        <taxon>Lampsilini</taxon>
        <taxon>Potamilus</taxon>
    </lineage>
</organism>
<dbReference type="Gene3D" id="2.130.10.10">
    <property type="entry name" value="YVTN repeat-like/Quinoprotein amine dehydrogenase"/>
    <property type="match status" value="2"/>
</dbReference>
<feature type="region of interest" description="Disordered" evidence="10">
    <location>
        <begin position="956"/>
        <end position="979"/>
    </location>
</feature>
<dbReference type="EMBL" id="JAEAOA010000425">
    <property type="protein sequence ID" value="KAK3584488.1"/>
    <property type="molecule type" value="Genomic_DNA"/>
</dbReference>
<evidence type="ECO:0000256" key="6">
    <source>
        <dbReference type="ARBA" id="ARBA00023203"/>
    </source>
</evidence>
<dbReference type="FunFam" id="2.130.10.10:FF:000076">
    <property type="entry name" value="Coronin"/>
    <property type="match status" value="1"/>
</dbReference>
<evidence type="ECO:0000256" key="9">
    <source>
        <dbReference type="RuleBase" id="RU280818"/>
    </source>
</evidence>
<evidence type="ECO:0000256" key="5">
    <source>
        <dbReference type="ARBA" id="ARBA00022737"/>
    </source>
</evidence>
<dbReference type="PANTHER" id="PTHR10856">
    <property type="entry name" value="CORONIN"/>
    <property type="match status" value="1"/>
</dbReference>
<name>A0AAE0VN85_9BIVA</name>
<feature type="repeat" description="WD" evidence="8">
    <location>
        <begin position="686"/>
        <end position="718"/>
    </location>
</feature>
<evidence type="ECO:0000256" key="10">
    <source>
        <dbReference type="SAM" id="MobiDB-lite"/>
    </source>
</evidence>
<accession>A0AAE0VN85</accession>
<dbReference type="SUPFAM" id="SSF50978">
    <property type="entry name" value="WD40 repeat-like"/>
    <property type="match status" value="1"/>
</dbReference>
<sequence length="979" mass="108994">MAWRFKASKYKNAGPKSLKREDTIQDVAVGTLMQSCGNHITASCTYMAFNTDFGGGGTLGVLPLQTTGKIAQSLPQLKAHADFVTGLEFSPLEDGFLATCSADNTIKVWQLPENITLENITGIQATVSFPVQERRVEIVTWNPVANGILAAAVSNSVKVLNAETAKENIVLSDHGDQIQSISWRDNGVTLASICKDKKLRILDPRSCSVCQECEAHVTVRDSRVLCLGNKDQVLTTGFGVTRSREIKLWDPRNLKSSIASLTKDSSTSTLMPFFDADTNMLFLLGKGDSNIQYLEVNDKDPYFTENLISSVEQVKGAALVPKRALDVMVGEVNRLLLLLRNSITPIPYIVPRKDYKEFHEDLFLDTACGESALTADQWLAGENGQVQLMSLNPAKRKTKQNNVSRKPAVQQKGDNSITNQSNLKSPLSVPSVPKSVPVPKSVLEPKSVPEPKSDTEPKSVPNENEVLLRKAQSCLRNVGSGDNQKVLNIKDTSDKAGKTENSDLNNQVESVRASKFFSGVHQSKFKHLNLTTLHPSAHIVNIRNLSRTVPGESNMFCANTKRCALPIDGPGGLLLILDLNKPGRLPDTGLPWIHNSSKVSDFEWDPFDDKRLVVGCEDAKIRVWSVPEEGLTETQTEPDFCLRGHTEKIYFVKFHPLAKDVLLSTAYDMTVKIWDLTNGGSLKINIVCHPDQVFSADWSPDGKYLATVCKDRMIRVFEPRTSVQSLREGPGPEGSRGARILWVLNGQFLFVSGFSRSSVRMVMIYNAYVLSTCLHTVELDITPAILIPNYDEDSATVFLTGRGDSNIFTFEVHQEPPHLFQMSNCKPEGLHQALAFMPKKTCDVRKVEFARAWRLTSTSVEPVSFTVPRVKTEYFQDDLFPDTKVTWEPVLSSSDWFRGQNKLQRKISIRPPDMKLLSEAPVEASKVKKFESFNPETYKSDEQKKEELMNAMVNKLSLQEEPMPQDLADGVDSDEWEEY</sequence>
<keyword evidence="6" id="KW-0009">Actin-binding</keyword>
<dbReference type="GO" id="GO:0030036">
    <property type="term" value="P:actin cytoskeleton organization"/>
    <property type="evidence" value="ECO:0007669"/>
    <property type="project" value="UniProtKB-ARBA"/>
</dbReference>
<evidence type="ECO:0000256" key="8">
    <source>
        <dbReference type="PROSITE-ProRule" id="PRU00221"/>
    </source>
</evidence>
<keyword evidence="13" id="KW-1185">Reference proteome</keyword>
<protein>
    <recommendedName>
        <fullName evidence="9">Coronin</fullName>
    </recommendedName>
</protein>
<dbReference type="InterPro" id="IPR001680">
    <property type="entry name" value="WD40_rpt"/>
</dbReference>
<dbReference type="InterPro" id="IPR015943">
    <property type="entry name" value="WD40/YVTN_repeat-like_dom_sf"/>
</dbReference>
<dbReference type="GO" id="GO:0003779">
    <property type="term" value="F:actin binding"/>
    <property type="evidence" value="ECO:0007669"/>
    <property type="project" value="UniProtKB-KW"/>
</dbReference>
<evidence type="ECO:0000259" key="11">
    <source>
        <dbReference type="SMART" id="SM01166"/>
    </source>
</evidence>
<keyword evidence="4 8" id="KW-0853">WD repeat</keyword>
<reference evidence="12" key="1">
    <citation type="journal article" date="2021" name="Genome Biol. Evol.">
        <title>A High-Quality Reference Genome for a Parasitic Bivalve with Doubly Uniparental Inheritance (Bivalvia: Unionida).</title>
        <authorList>
            <person name="Smith C.H."/>
        </authorList>
    </citation>
    <scope>NUCLEOTIDE SEQUENCE</scope>
    <source>
        <strain evidence="12">CHS0354</strain>
    </source>
</reference>
<reference evidence="12" key="2">
    <citation type="journal article" date="2021" name="Genome Biol. Evol.">
        <title>Developing a high-quality reference genome for a parasitic bivalve with doubly uniparental inheritance (Bivalvia: Unionida).</title>
        <authorList>
            <person name="Smith C.H."/>
        </authorList>
    </citation>
    <scope>NUCLEOTIDE SEQUENCE</scope>
    <source>
        <strain evidence="12">CHS0354</strain>
        <tissue evidence="12">Mantle</tissue>
    </source>
</reference>
<comment type="similarity">
    <text evidence="2 9">Belongs to the WD repeat coronin family.</text>
</comment>
<dbReference type="InterPro" id="IPR015505">
    <property type="entry name" value="Coronin"/>
</dbReference>
<comment type="caution">
    <text evidence="12">The sequence shown here is derived from an EMBL/GenBank/DDBJ whole genome shotgun (WGS) entry which is preliminary data.</text>
</comment>
<dbReference type="SMART" id="SM01166">
    <property type="entry name" value="DUF1899"/>
    <property type="match status" value="2"/>
</dbReference>
<comment type="subcellular location">
    <subcellularLocation>
        <location evidence="1">Cytoplasm</location>
    </subcellularLocation>
</comment>
<evidence type="ECO:0000256" key="2">
    <source>
        <dbReference type="ARBA" id="ARBA00009482"/>
    </source>
</evidence>
<dbReference type="Proteomes" id="UP001195483">
    <property type="component" value="Unassembled WGS sequence"/>
</dbReference>
<keyword evidence="3" id="KW-0963">Cytoplasm</keyword>
<dbReference type="PANTHER" id="PTHR10856:SF20">
    <property type="entry name" value="CORONIN-7"/>
    <property type="match status" value="1"/>
</dbReference>
<feature type="domain" description="DUF1899" evidence="11">
    <location>
        <begin position="518"/>
        <end position="583"/>
    </location>
</feature>
<keyword evidence="5 9" id="KW-0677">Repeat</keyword>
<evidence type="ECO:0000313" key="13">
    <source>
        <dbReference type="Proteomes" id="UP001195483"/>
    </source>
</evidence>
<dbReference type="InterPro" id="IPR015048">
    <property type="entry name" value="DUF1899"/>
</dbReference>
<evidence type="ECO:0000256" key="3">
    <source>
        <dbReference type="ARBA" id="ARBA00022490"/>
    </source>
</evidence>
<evidence type="ECO:0000256" key="1">
    <source>
        <dbReference type="ARBA" id="ARBA00004496"/>
    </source>
</evidence>
<dbReference type="Pfam" id="PF16300">
    <property type="entry name" value="WD40_4"/>
    <property type="match status" value="2"/>
</dbReference>
<reference evidence="12" key="3">
    <citation type="submission" date="2023-05" db="EMBL/GenBank/DDBJ databases">
        <authorList>
            <person name="Smith C.H."/>
        </authorList>
    </citation>
    <scope>NUCLEOTIDE SEQUENCE</scope>
    <source>
        <strain evidence="12">CHS0354</strain>
        <tissue evidence="12">Mantle</tissue>
    </source>
</reference>
<dbReference type="Pfam" id="PF00400">
    <property type="entry name" value="WD40"/>
    <property type="match status" value="3"/>
</dbReference>
<proteinExistence type="inferred from homology"/>
<dbReference type="GO" id="GO:0005737">
    <property type="term" value="C:cytoplasm"/>
    <property type="evidence" value="ECO:0007669"/>
    <property type="project" value="UniProtKB-SubCell"/>
</dbReference>
<feature type="compositionally biased region" description="Acidic residues" evidence="10">
    <location>
        <begin position="969"/>
        <end position="979"/>
    </location>
</feature>
<dbReference type="Pfam" id="PF08953">
    <property type="entry name" value="DUF1899"/>
    <property type="match status" value="2"/>
</dbReference>
<evidence type="ECO:0000256" key="7">
    <source>
        <dbReference type="ARBA" id="ARBA00024838"/>
    </source>
</evidence>
<feature type="domain" description="DUF1899" evidence="11">
    <location>
        <begin position="4"/>
        <end position="68"/>
    </location>
</feature>
<dbReference type="InterPro" id="IPR036322">
    <property type="entry name" value="WD40_repeat_dom_sf"/>
</dbReference>
<dbReference type="SUPFAM" id="SSF101908">
    <property type="entry name" value="Putative isomerase YbhE"/>
    <property type="match status" value="1"/>
</dbReference>
<feature type="compositionally biased region" description="Basic and acidic residues" evidence="10">
    <location>
        <begin position="447"/>
        <end position="457"/>
    </location>
</feature>
<gene>
    <name evidence="12" type="ORF">CHS0354_006018</name>
</gene>
<feature type="region of interest" description="Disordered" evidence="10">
    <location>
        <begin position="479"/>
        <end position="504"/>
    </location>
</feature>
<feature type="repeat" description="WD" evidence="8">
    <location>
        <begin position="642"/>
        <end position="684"/>
    </location>
</feature>
<dbReference type="InterPro" id="IPR019775">
    <property type="entry name" value="WD40_repeat_CS"/>
</dbReference>